<name>A0A5C8HNW7_9MICO</name>
<gene>
    <name evidence="3" type="ORF">FVP60_09875</name>
</gene>
<proteinExistence type="inferred from homology"/>
<dbReference type="RefSeq" id="WP_147826124.1">
    <property type="nucleotide sequence ID" value="NZ_BAAARG010000003.1"/>
</dbReference>
<evidence type="ECO:0000256" key="2">
    <source>
        <dbReference type="ARBA" id="ARBA00023002"/>
    </source>
</evidence>
<evidence type="ECO:0000313" key="3">
    <source>
        <dbReference type="EMBL" id="TXK04068.1"/>
    </source>
</evidence>
<keyword evidence="4" id="KW-1185">Reference proteome</keyword>
<dbReference type="Proteomes" id="UP000321196">
    <property type="component" value="Unassembled WGS sequence"/>
</dbReference>
<dbReference type="InterPro" id="IPR002347">
    <property type="entry name" value="SDR_fam"/>
</dbReference>
<reference evidence="3 4" key="1">
    <citation type="submission" date="2019-08" db="EMBL/GenBank/DDBJ databases">
        <authorList>
            <person name="Dong K."/>
        </authorList>
    </citation>
    <scope>NUCLEOTIDE SEQUENCE [LARGE SCALE GENOMIC DNA]</scope>
    <source>
        <strain evidence="3 4">M4-8</strain>
    </source>
</reference>
<dbReference type="Gene3D" id="3.40.50.720">
    <property type="entry name" value="NAD(P)-binding Rossmann-like Domain"/>
    <property type="match status" value="1"/>
</dbReference>
<dbReference type="GO" id="GO:0016491">
    <property type="term" value="F:oxidoreductase activity"/>
    <property type="evidence" value="ECO:0007669"/>
    <property type="project" value="UniProtKB-KW"/>
</dbReference>
<evidence type="ECO:0000256" key="1">
    <source>
        <dbReference type="ARBA" id="ARBA00006484"/>
    </source>
</evidence>
<dbReference type="EMBL" id="VRSW01000003">
    <property type="protein sequence ID" value="TXK04068.1"/>
    <property type="molecule type" value="Genomic_DNA"/>
</dbReference>
<dbReference type="Pfam" id="PF00106">
    <property type="entry name" value="adh_short"/>
    <property type="match status" value="1"/>
</dbReference>
<comment type="similarity">
    <text evidence="1">Belongs to the short-chain dehydrogenases/reductases (SDR) family.</text>
</comment>
<dbReference type="InterPro" id="IPR036291">
    <property type="entry name" value="NAD(P)-bd_dom_sf"/>
</dbReference>
<sequence>MVGSRDSWDAGALPSLAGRTYLVTGATSGLGYFSAEQLAGAGAHVILSGRNVNRLTAARAAIGRRVPGASLESMIIDVTKGSVVRSAAASLSSHERLDGVIFNAGIVHPPRKREEVDGHEVVLTTNVLGHFALAAGLLPTLAKSGRDYGTGRMVWLGSVSTVSWKTNAIDPELKENYSGPRAYVQSKFMVQALASEAQRRLDEADVAVESVIAHPGYSLSGRTNAVAGVNEVRRLKRFFANLQAPVTQSKEAGAASQVRALIDPLVKGGDLVGPSRTFTGPPRIYPADKVTKLTERSRLPEVGREVWQFCESATRTTWPFAASRAPRV</sequence>
<organism evidence="3 4">
    <name type="scientific">Microbacterium mitrae</name>
    <dbReference type="NCBI Taxonomy" id="664640"/>
    <lineage>
        <taxon>Bacteria</taxon>
        <taxon>Bacillati</taxon>
        <taxon>Actinomycetota</taxon>
        <taxon>Actinomycetes</taxon>
        <taxon>Micrococcales</taxon>
        <taxon>Microbacteriaceae</taxon>
        <taxon>Microbacterium</taxon>
    </lineage>
</organism>
<accession>A0A5C8HNW7</accession>
<keyword evidence="2" id="KW-0560">Oxidoreductase</keyword>
<dbReference type="AlphaFoldDB" id="A0A5C8HNW7"/>
<protein>
    <submittedName>
        <fullName evidence="3">SDR family NAD(P)-dependent oxidoreductase</fullName>
    </submittedName>
</protein>
<evidence type="ECO:0000313" key="4">
    <source>
        <dbReference type="Proteomes" id="UP000321196"/>
    </source>
</evidence>
<dbReference type="PANTHER" id="PTHR24320:SF148">
    <property type="entry name" value="NAD(P)-BINDING ROSSMANN-FOLD SUPERFAMILY PROTEIN"/>
    <property type="match status" value="1"/>
</dbReference>
<dbReference type="OrthoDB" id="4577644at2"/>
<comment type="caution">
    <text evidence="3">The sequence shown here is derived from an EMBL/GenBank/DDBJ whole genome shotgun (WGS) entry which is preliminary data.</text>
</comment>
<dbReference type="PANTHER" id="PTHR24320">
    <property type="entry name" value="RETINOL DEHYDROGENASE"/>
    <property type="match status" value="1"/>
</dbReference>
<dbReference type="SUPFAM" id="SSF51735">
    <property type="entry name" value="NAD(P)-binding Rossmann-fold domains"/>
    <property type="match status" value="1"/>
</dbReference>